<proteinExistence type="predicted"/>
<accession>A0ACC3BV18</accession>
<dbReference type="Proteomes" id="UP000798662">
    <property type="component" value="Chromosome 1"/>
</dbReference>
<comment type="caution">
    <text evidence="1">The sequence shown here is derived from an EMBL/GenBank/DDBJ whole genome shotgun (WGS) entry which is preliminary data.</text>
</comment>
<protein>
    <submittedName>
        <fullName evidence="1">Uncharacterized protein</fullName>
    </submittedName>
</protein>
<keyword evidence="2" id="KW-1185">Reference proteome</keyword>
<gene>
    <name evidence="1" type="ORF">I4F81_004307</name>
</gene>
<sequence length="2648" mass="270292">MWAPPSSSRRRRPAQRQAACPPRPSGLVTSPFGLSFFPTPALTVGPLGVNAEAVEAVAAAAAAPVRLRAARVECVRLAVGWARLTLTLRGVKAVAAVADRVTGTAGDWDAAWAALVLADDAVVRGAARAVTALFLRAWGVGGGVGGNWGAAGAPTPSTPSSPPAWLAVVRWAASRVTVVVEDVHVRFEDGAVAPGDVVRAGHGWATGVHVTSVVTAGQPLSAAAGDAEGLPRGGLVRLAAAFAEGIGALIRIPRSKIVRASAGGGAYLAAPAEPRRVDGPTPFSRWPSTPDAPAVYATRSARASPGPPVTLRIRAPRVRLELRDAAAPRQPYRQSAVVSGLGVDVYLAPLQVATEVEVWAEGMEGDVAGGGPLIRTRPDAAAAVEASLAEAGVGAAAGTGMGGLEGATAATGGIRPPPRLSRRPAPLLPRLHPVPPPVAPSPFLSAPPPAGAPPRFLALTYRDDGHMLTSPPRLILAIDGFDAFLTAAELAFILDFFIAFPAADDVGAYRRMAKTVATARRALAARTGVYSWAAKAEQVVPQLAITLTRLRAHAGQAPLPGAYFVARAAGAAAAAALPRVRVATSVLVLSVGRLALASVARPPLGADDPSLVGVEKRRGWLVDPRLGGGGVAGGGEGRGRGGLPRDATWTSAVSESAASSTFAATPLVPTPPAVPPSPFAGDRDHPPPPADDGIVGFDGADVQEDSLSIRISDLQGSVATFASFGSVSEYPALEAPAEVEVVVAYRGAVYSVQQSQHTFVRVTPIRLAVHAASLSSLIAAITAVVRVLMDLGFRAGAMFVPLHGHALTDAAVAREVDLLGRRMLLSAPAREERLAATPSGLWMDLHLSIHDARVSLFEDFPVATPVGSRGGGRGGTRDDKGGGGPPPFRPGRHPPRPKHGLGTLPEERPTHRSRLTLVLSSLALRQLLYVSSSYRLGVAVAGLRLVSADPSVAPTGRQLLAPTGVRVDLANAVIRYRGPQASAVSSTAVRVVLEPLAIVFSTIEVAEVTALGMSLAKNLAPLAPALAAVVAAHPVRTPRDHAAAYTALSSQRAGAFAAPLGQGGMDSAVADRDLPAAVGTATPAGAPCAAATSADALMAWQQDVQRDKLGLKFEDGHALRLADLLSGSVLAVGAPPPPFPAQPAVSELGLPAPVAEATVASPQVGDAECAVTAARKAGPVLPRGGWFTLSVATADGGDGRAGGADGADDLYVVEQDTSAPRYQDGPFFVGVARPADTARVVLEGAATLERTPAPPPSPPHAVTQSLRRVVAGFGRAATAAATLPATAAGALAEAVHPATSAGSRAHPHPSSPQGLRVAMQNAASGRFMVLGEGGGVVTLRSPAWLKLKALPVHGGSADSTVVPPPLPPPAPPPPPPLSGAPTAAVATETTAAAAVAAPAAGIPCPTVGAEDDSLKSPLSVSVSAKGGIVRASADATSSSVFGVFRLSAISVSLSGWVLPSGLSKIHALIGVSLALDWTDLRAGTALPVLAPWPVRVEFDASPALPAGVVVEADVARVVLTDAFLLAAAHSARSFGRPAARSLHVFVFRNHTPAVVRFRVYGRSTRGGGEGKGEGKAGREGGSDGADFGDAGPLIEVQPGEVAPFDLPASLLPSAAAGSDASDSDLDVGDGGGGVGTDSSADEDGGGGGGVGSTLPSGLLPRRRRHRRSRRGAERVERREAVAAESARAAALAARRRMWVAIDGWGVAPDESFGTYHVRPLRVGGGGDGGGSGAWAEGRGRGVSDSRPAVFLWTVSEDVDLCINVAVHAPLQLFNRLPGHSVHARLDDGWDDDGWGGGGVTAGASTTAASGGAGDAGTLHVPRGGAVFGAAGGSAPGALRVRPGSATKAYGLSPPVDVARMRPGTALVFTSVSVAPSAELVNLLPVSMQFLLDDRRRREGLLSSLVRRVAEREGPHRAAGVADLAAVPFVAAPRLTRAAVAAATHRLAPPRGRGGGGESRGVGSTHSARELFSRFAKSSSGSSRLVTLAPGEVVPLLTVAPRRPYWVAVREPSGSWTAPLRFRRVDAVASLPLVAPVRPLELLPAVAGGGGGRPPRASLASADAEHLRLHVPVGADTAGGPSGLLSQAIRRLPTLGCVLLRAAITPVGSVRLSVDAPYRLSNQFPPAGGSVKVDVPAGAHRRGLIYRLVLEVSAARNTAPGGDSGGGSSGESSAAFSTTRQATPGLVDVAVLPRLEVVNETGATLEVAHDLNPWGGGGVRSVGHVGAAAAAAAVSLSAAATVVTPGAREPVHRASSKDTRAIYVRFAGCRVSGAIDLSVTGSHAMTHTTRHSVSVFNSDPSDAIGRVPGARGALHPTFGVILIGVSIGLYGKRRVVRFLPRPPFGPRYRVVNHTGEPLAVAPRNFRGLGATATAGAEAGATALFGWADVSRADRAVTIGRAIPPPPSRGVLMATEAVLSDQTDLVALLGTLSLRGVQVSLQGLSSGPVLYTRLDHLLVQTCVSASRFTLDALVMDARLQYWEGAHLTLAPLLVNLESNLLDFLVKLGIGLSGSVSTTVDDFLHRESGAHREEHRPAPGRTAVGVASLQAEVDSVLVPTYIRSASLSPLTVRLTYSNSGRYVGGSDAGVPPALRHVLRFLPTLRDVPLAVAGVTVADARYNPGELAAELLRHFATEGLSQLRSILSGHIV</sequence>
<name>A0ACC3BV18_PYRYE</name>
<evidence type="ECO:0000313" key="2">
    <source>
        <dbReference type="Proteomes" id="UP000798662"/>
    </source>
</evidence>
<dbReference type="EMBL" id="CM020618">
    <property type="protein sequence ID" value="KAK1861727.1"/>
    <property type="molecule type" value="Genomic_DNA"/>
</dbReference>
<evidence type="ECO:0000313" key="1">
    <source>
        <dbReference type="EMBL" id="KAK1861727.1"/>
    </source>
</evidence>
<reference evidence="1" key="1">
    <citation type="submission" date="2019-11" db="EMBL/GenBank/DDBJ databases">
        <title>Nori genome reveals adaptations in red seaweeds to the harsh intertidal environment.</title>
        <authorList>
            <person name="Wang D."/>
            <person name="Mao Y."/>
        </authorList>
    </citation>
    <scope>NUCLEOTIDE SEQUENCE</scope>
    <source>
        <tissue evidence="1">Gametophyte</tissue>
    </source>
</reference>
<organism evidence="1 2">
    <name type="scientific">Pyropia yezoensis</name>
    <name type="common">Susabi-nori</name>
    <name type="synonym">Porphyra yezoensis</name>
    <dbReference type="NCBI Taxonomy" id="2788"/>
    <lineage>
        <taxon>Eukaryota</taxon>
        <taxon>Rhodophyta</taxon>
        <taxon>Bangiophyceae</taxon>
        <taxon>Bangiales</taxon>
        <taxon>Bangiaceae</taxon>
        <taxon>Pyropia</taxon>
    </lineage>
</organism>